<dbReference type="EMBL" id="JAGIZQ010000004">
    <property type="protein sequence ID" value="KAH6631709.1"/>
    <property type="molecule type" value="Genomic_DNA"/>
</dbReference>
<evidence type="ECO:0000313" key="1">
    <source>
        <dbReference type="EMBL" id="KAH6631709.1"/>
    </source>
</evidence>
<protein>
    <submittedName>
        <fullName evidence="1">Uncharacterized protein</fullName>
    </submittedName>
</protein>
<sequence length="481" mass="53401">MHLSRDPLSSSLPPSSLCFPYTVIDAPTYTQTYTMQPSKKHIDKAVVESPPPASSSPPDEKEVGSNDDALPHDEPHAEHTQGQSGTPDANEQEHQQAPLWIKGDDIPLLRTMETAPEPEDRHYCFFASCGARPHGYSNFLEHLITQHGLIRVKWDDSPRKNPPKYLTFCPTDRPFSPYSNRCQSCRNITSLITVQDRHEHNCPVICCQCRAYFPTRREFVEHTRQGPCEMQSRFKWKITLVRRLCADLLRMQPQPPLPSQSAGPAGPSHLIPRQSTLPLPPPPVLTTPNLYTTPDPLTDTNTTTTTPNTHITPDRSTNTNTTTTTPNTHSTPGRTSYALTIPAILNPCDPPEQPSNANPTTTAMPNPYPTPDQPSNANPTTTAMPNPYPTPYQLSSYPNPTTTTRNAYIPPNQRTNSNITIPTSNFFSTPDQLSYYASPTTAARSPAPGISPPCRPLPPERRRRSRSRSPRAERRRDGGGG</sequence>
<reference evidence="1 2" key="1">
    <citation type="journal article" date="2021" name="Nat. Commun.">
        <title>Genetic determinants of endophytism in the Arabidopsis root mycobiome.</title>
        <authorList>
            <person name="Mesny F."/>
            <person name="Miyauchi S."/>
            <person name="Thiergart T."/>
            <person name="Pickel B."/>
            <person name="Atanasova L."/>
            <person name="Karlsson M."/>
            <person name="Huettel B."/>
            <person name="Barry K.W."/>
            <person name="Haridas S."/>
            <person name="Chen C."/>
            <person name="Bauer D."/>
            <person name="Andreopoulos W."/>
            <person name="Pangilinan J."/>
            <person name="LaButti K."/>
            <person name="Riley R."/>
            <person name="Lipzen A."/>
            <person name="Clum A."/>
            <person name="Drula E."/>
            <person name="Henrissat B."/>
            <person name="Kohler A."/>
            <person name="Grigoriev I.V."/>
            <person name="Martin F.M."/>
            <person name="Hacquard S."/>
        </authorList>
    </citation>
    <scope>NUCLEOTIDE SEQUENCE [LARGE SCALE GENOMIC DNA]</scope>
    <source>
        <strain evidence="1 2">MPI-SDFR-AT-0079</strain>
    </source>
</reference>
<gene>
    <name evidence="1" type="ORF">F5144DRAFT_229558</name>
</gene>
<proteinExistence type="predicted"/>
<organism evidence="1 2">
    <name type="scientific">Chaetomium tenue</name>
    <dbReference type="NCBI Taxonomy" id="1854479"/>
    <lineage>
        <taxon>Eukaryota</taxon>
        <taxon>Fungi</taxon>
        <taxon>Dikarya</taxon>
        <taxon>Ascomycota</taxon>
        <taxon>Pezizomycotina</taxon>
        <taxon>Sordariomycetes</taxon>
        <taxon>Sordariomycetidae</taxon>
        <taxon>Sordariales</taxon>
        <taxon>Chaetomiaceae</taxon>
        <taxon>Chaetomium</taxon>
    </lineage>
</organism>
<dbReference type="Proteomes" id="UP000724584">
    <property type="component" value="Unassembled WGS sequence"/>
</dbReference>
<keyword evidence="2" id="KW-1185">Reference proteome</keyword>
<name>A0ACB7P8C2_9PEZI</name>
<evidence type="ECO:0000313" key="2">
    <source>
        <dbReference type="Proteomes" id="UP000724584"/>
    </source>
</evidence>
<comment type="caution">
    <text evidence="1">The sequence shown here is derived from an EMBL/GenBank/DDBJ whole genome shotgun (WGS) entry which is preliminary data.</text>
</comment>
<accession>A0ACB7P8C2</accession>